<reference evidence="2" key="1">
    <citation type="journal article" date="2022" name="Plant J.">
        <title>Strategies of tolerance reflected in two North American maple genomes.</title>
        <authorList>
            <person name="McEvoy S.L."/>
            <person name="Sezen U.U."/>
            <person name="Trouern-Trend A."/>
            <person name="McMahon S.M."/>
            <person name="Schaberg P.G."/>
            <person name="Yang J."/>
            <person name="Wegrzyn J.L."/>
            <person name="Swenson N.G."/>
        </authorList>
    </citation>
    <scope>NUCLEOTIDE SEQUENCE</scope>
    <source>
        <strain evidence="2">NS2018</strain>
    </source>
</reference>
<feature type="region of interest" description="Disordered" evidence="1">
    <location>
        <begin position="154"/>
        <end position="176"/>
    </location>
</feature>
<feature type="region of interest" description="Disordered" evidence="1">
    <location>
        <begin position="111"/>
        <end position="138"/>
    </location>
</feature>
<dbReference type="AlphaFoldDB" id="A0AA39VVB4"/>
<evidence type="ECO:0000313" key="3">
    <source>
        <dbReference type="Proteomes" id="UP001168877"/>
    </source>
</evidence>
<dbReference type="Proteomes" id="UP001168877">
    <property type="component" value="Unassembled WGS sequence"/>
</dbReference>
<keyword evidence="3" id="KW-1185">Reference proteome</keyword>
<organism evidence="2 3">
    <name type="scientific">Acer saccharum</name>
    <name type="common">Sugar maple</name>
    <dbReference type="NCBI Taxonomy" id="4024"/>
    <lineage>
        <taxon>Eukaryota</taxon>
        <taxon>Viridiplantae</taxon>
        <taxon>Streptophyta</taxon>
        <taxon>Embryophyta</taxon>
        <taxon>Tracheophyta</taxon>
        <taxon>Spermatophyta</taxon>
        <taxon>Magnoliopsida</taxon>
        <taxon>eudicotyledons</taxon>
        <taxon>Gunneridae</taxon>
        <taxon>Pentapetalae</taxon>
        <taxon>rosids</taxon>
        <taxon>malvids</taxon>
        <taxon>Sapindales</taxon>
        <taxon>Sapindaceae</taxon>
        <taxon>Hippocastanoideae</taxon>
        <taxon>Acereae</taxon>
        <taxon>Acer</taxon>
    </lineage>
</organism>
<evidence type="ECO:0000256" key="1">
    <source>
        <dbReference type="SAM" id="MobiDB-lite"/>
    </source>
</evidence>
<reference evidence="2" key="2">
    <citation type="submission" date="2023-06" db="EMBL/GenBank/DDBJ databases">
        <authorList>
            <person name="Swenson N.G."/>
            <person name="Wegrzyn J.L."/>
            <person name="Mcevoy S.L."/>
        </authorList>
    </citation>
    <scope>NUCLEOTIDE SEQUENCE</scope>
    <source>
        <strain evidence="2">NS2018</strain>
        <tissue evidence="2">Leaf</tissue>
    </source>
</reference>
<sequence>MGNIKDSKRVVEIKAKKGDYLKLDGRRSYKNAGGSRFAIFNEVAEEVTAVEGQTSVDSEEKVLPSNILTEISNQDFGNKKKTAPFANKYLAHPVTGKGVYNKQLKENVNDKWGKKTGKGLSQPSSTTPSTQPISMDEDIDDSGVLQSLHKNILESEVPESSNQEIRPPPPGKLPNPSTVEFTESSTTLVEKVDVSAVVPASEMVDKKCKVDDNCVGECSSGCYGSGQPDPECLQAKSKFANFNSDDVDKAKSCRDSCLEECNNRALIGRSHIHVNGTVPLKFFSLLQPSLCLMTGFANIMHYFACMNN</sequence>
<proteinExistence type="predicted"/>
<accession>A0AA39VVB4</accession>
<name>A0AA39VVB4_ACESA</name>
<gene>
    <name evidence="2" type="ORF">LWI29_013472</name>
</gene>
<evidence type="ECO:0000313" key="2">
    <source>
        <dbReference type="EMBL" id="KAK0600294.1"/>
    </source>
</evidence>
<protein>
    <submittedName>
        <fullName evidence="2">Uncharacterized protein</fullName>
    </submittedName>
</protein>
<dbReference type="EMBL" id="JAUESC010000003">
    <property type="protein sequence ID" value="KAK0600294.1"/>
    <property type="molecule type" value="Genomic_DNA"/>
</dbReference>
<comment type="caution">
    <text evidence="2">The sequence shown here is derived from an EMBL/GenBank/DDBJ whole genome shotgun (WGS) entry which is preliminary data.</text>
</comment>
<feature type="compositionally biased region" description="Low complexity" evidence="1">
    <location>
        <begin position="121"/>
        <end position="132"/>
    </location>
</feature>